<dbReference type="InterPro" id="IPR010982">
    <property type="entry name" value="Lambda_DNA-bd_dom_sf"/>
</dbReference>
<sequence length="363" mass="41845">MMETNMLFLGKVNPNMVILARESRGVTQKELAEKMCIKQGTLSKIENGLQNVSEELLNILSAELTYPASFFFQQNQLYNPNLVHYRKRTVFTKKDLAKADATMNISKINLEKLLNSVDIPDLQLPKWEIDEHGSPEKCAAYLREYWRLPKGRIENITKLVEDKGILVVPIDFDSPKMDGLNIFTDTNHPIIFYNRNIPTDRQRLTIAHELGHILLHLGQPIAENRDVEAEAYAFAAEFLMPATEIKSHLGKVDIARLADLKRYWKVSMAALIIRAKTLRLISDNQYRYLWQQMSALGYRTKEPKELDAAPEPPTLLKELVDAHINDLGYSEEELAQLLSLQLEDFKTRYQENEVVRPKLKIIR</sequence>
<keyword evidence="4" id="KW-1185">Reference proteome</keyword>
<organism evidence="3 4">
    <name type="scientific">Rufibacter hautae</name>
    <dbReference type="NCBI Taxonomy" id="2595005"/>
    <lineage>
        <taxon>Bacteria</taxon>
        <taxon>Pseudomonadati</taxon>
        <taxon>Bacteroidota</taxon>
        <taxon>Cytophagia</taxon>
        <taxon>Cytophagales</taxon>
        <taxon>Hymenobacteraceae</taxon>
        <taxon>Rufibacter</taxon>
    </lineage>
</organism>
<dbReference type="InterPro" id="IPR001387">
    <property type="entry name" value="Cro/C1-type_HTH"/>
</dbReference>
<dbReference type="SUPFAM" id="SSF47413">
    <property type="entry name" value="lambda repressor-like DNA-binding domains"/>
    <property type="match status" value="1"/>
</dbReference>
<dbReference type="EMBL" id="VKKY01000004">
    <property type="protein sequence ID" value="KAA3435990.1"/>
    <property type="molecule type" value="Genomic_DNA"/>
</dbReference>
<dbReference type="OrthoDB" id="9794834at2"/>
<dbReference type="Proteomes" id="UP000324133">
    <property type="component" value="Unassembled WGS sequence"/>
</dbReference>
<dbReference type="Pfam" id="PF06114">
    <property type="entry name" value="Peptidase_M78"/>
    <property type="match status" value="1"/>
</dbReference>
<dbReference type="CDD" id="cd00093">
    <property type="entry name" value="HTH_XRE"/>
    <property type="match status" value="1"/>
</dbReference>
<evidence type="ECO:0000259" key="2">
    <source>
        <dbReference type="PROSITE" id="PS50943"/>
    </source>
</evidence>
<evidence type="ECO:0000313" key="3">
    <source>
        <dbReference type="EMBL" id="KAA3435990.1"/>
    </source>
</evidence>
<dbReference type="GO" id="GO:0003677">
    <property type="term" value="F:DNA binding"/>
    <property type="evidence" value="ECO:0007669"/>
    <property type="project" value="InterPro"/>
</dbReference>
<dbReference type="PANTHER" id="PTHR43236">
    <property type="entry name" value="ANTITOXIN HIGA1"/>
    <property type="match status" value="1"/>
</dbReference>
<proteinExistence type="inferred from homology"/>
<dbReference type="Pfam" id="PF01381">
    <property type="entry name" value="HTH_3"/>
    <property type="match status" value="1"/>
</dbReference>
<comment type="similarity">
    <text evidence="1">Belongs to the short-chain fatty acyl-CoA assimilation regulator (ScfR) family.</text>
</comment>
<dbReference type="InterPro" id="IPR010359">
    <property type="entry name" value="IrrE_HExxH"/>
</dbReference>
<feature type="domain" description="HTH cro/C1-type" evidence="2">
    <location>
        <begin position="17"/>
        <end position="71"/>
    </location>
</feature>
<dbReference type="PROSITE" id="PS50943">
    <property type="entry name" value="HTH_CROC1"/>
    <property type="match status" value="1"/>
</dbReference>
<evidence type="ECO:0000256" key="1">
    <source>
        <dbReference type="ARBA" id="ARBA00007227"/>
    </source>
</evidence>
<dbReference type="SMART" id="SM00530">
    <property type="entry name" value="HTH_XRE"/>
    <property type="match status" value="1"/>
</dbReference>
<evidence type="ECO:0000313" key="4">
    <source>
        <dbReference type="Proteomes" id="UP000324133"/>
    </source>
</evidence>
<dbReference type="PANTHER" id="PTHR43236:SF1">
    <property type="entry name" value="BLL7220 PROTEIN"/>
    <property type="match status" value="1"/>
</dbReference>
<dbReference type="Gene3D" id="1.10.260.40">
    <property type="entry name" value="lambda repressor-like DNA-binding domains"/>
    <property type="match status" value="1"/>
</dbReference>
<reference evidence="3 4" key="1">
    <citation type="submission" date="2019-07" db="EMBL/GenBank/DDBJ databases">
        <title>Rufibacter sp. nov., isolated from lake sediment.</title>
        <authorList>
            <person name="Qu J.-H."/>
        </authorList>
    </citation>
    <scope>NUCLEOTIDE SEQUENCE [LARGE SCALE GENOMIC DNA]</scope>
    <source>
        <strain evidence="3 4">NBS58-1</strain>
    </source>
</reference>
<dbReference type="InterPro" id="IPR052345">
    <property type="entry name" value="Rad_response_metalloprotease"/>
</dbReference>
<dbReference type="Gene3D" id="1.10.10.2910">
    <property type="match status" value="1"/>
</dbReference>
<dbReference type="AlphaFoldDB" id="A0A5B6T912"/>
<protein>
    <submittedName>
        <fullName evidence="3">ImmA/IrrE family metallo-endopeptidase</fullName>
    </submittedName>
</protein>
<dbReference type="RefSeq" id="WP_149093200.1">
    <property type="nucleotide sequence ID" value="NZ_VKKY01000004.1"/>
</dbReference>
<accession>A0A5B6T912</accession>
<gene>
    <name evidence="3" type="ORF">FOA19_22845</name>
</gene>
<comment type="caution">
    <text evidence="3">The sequence shown here is derived from an EMBL/GenBank/DDBJ whole genome shotgun (WGS) entry which is preliminary data.</text>
</comment>
<name>A0A5B6T912_9BACT</name>